<comment type="caution">
    <text evidence="8">The sequence shown here is derived from an EMBL/GenBank/DDBJ whole genome shotgun (WGS) entry which is preliminary data.</text>
</comment>
<evidence type="ECO:0000313" key="8">
    <source>
        <dbReference type="EMBL" id="TCN90535.1"/>
    </source>
</evidence>
<evidence type="ECO:0000256" key="2">
    <source>
        <dbReference type="ARBA" id="ARBA00010075"/>
    </source>
</evidence>
<keyword evidence="5" id="KW-0233">DNA recombination</keyword>
<dbReference type="GO" id="GO:0003677">
    <property type="term" value="F:DNA binding"/>
    <property type="evidence" value="ECO:0007669"/>
    <property type="project" value="UniProtKB-KW"/>
</dbReference>
<dbReference type="AlphaFoldDB" id="A0A4R2FI25"/>
<name>A0A4R2FI25_9GAMM</name>
<dbReference type="NCBIfam" id="NF033581">
    <property type="entry name" value="transpos_IS5_4"/>
    <property type="match status" value="1"/>
</dbReference>
<dbReference type="Pfam" id="PF05598">
    <property type="entry name" value="DUF772"/>
    <property type="match status" value="1"/>
</dbReference>
<evidence type="ECO:0000256" key="4">
    <source>
        <dbReference type="ARBA" id="ARBA00023125"/>
    </source>
</evidence>
<feature type="domain" description="Transposase InsH N-terminal" evidence="7">
    <location>
        <begin position="1"/>
        <end position="83"/>
    </location>
</feature>
<dbReference type="InterPro" id="IPR008490">
    <property type="entry name" value="Transposase_InsH_N"/>
</dbReference>
<protein>
    <submittedName>
        <fullName evidence="8">DDE family transposase</fullName>
    </submittedName>
</protein>
<evidence type="ECO:0000259" key="6">
    <source>
        <dbReference type="Pfam" id="PF01609"/>
    </source>
</evidence>
<dbReference type="EMBL" id="SLWF01000001">
    <property type="protein sequence ID" value="TCN90535.1"/>
    <property type="molecule type" value="Genomic_DNA"/>
</dbReference>
<comment type="similarity">
    <text evidence="2">Belongs to the transposase 11 family.</text>
</comment>
<evidence type="ECO:0000256" key="1">
    <source>
        <dbReference type="ARBA" id="ARBA00003544"/>
    </source>
</evidence>
<dbReference type="PANTHER" id="PTHR35604:SF2">
    <property type="entry name" value="TRANSPOSASE INSH FOR INSERTION SEQUENCE ELEMENT IS5A-RELATED"/>
    <property type="match status" value="1"/>
</dbReference>
<evidence type="ECO:0000313" key="9">
    <source>
        <dbReference type="Proteomes" id="UP000294832"/>
    </source>
</evidence>
<feature type="domain" description="Transposase IS4-like" evidence="6">
    <location>
        <begin position="111"/>
        <end position="185"/>
    </location>
</feature>
<gene>
    <name evidence="8" type="ORF">EDC91_1014</name>
</gene>
<dbReference type="Pfam" id="PF01609">
    <property type="entry name" value="DDE_Tnp_1"/>
    <property type="match status" value="1"/>
</dbReference>
<keyword evidence="9" id="KW-1185">Reference proteome</keyword>
<dbReference type="Proteomes" id="UP000294832">
    <property type="component" value="Unassembled WGS sequence"/>
</dbReference>
<accession>A0A4R2FI25</accession>
<keyword evidence="3" id="KW-0815">Transposition</keyword>
<proteinExistence type="inferred from homology"/>
<keyword evidence="4" id="KW-0238">DNA-binding</keyword>
<comment type="function">
    <text evidence="1">Involved in the transposition of the insertion sequence IS5.</text>
</comment>
<dbReference type="GO" id="GO:0006313">
    <property type="term" value="P:DNA transposition"/>
    <property type="evidence" value="ECO:0007669"/>
    <property type="project" value="InterPro"/>
</dbReference>
<dbReference type="PANTHER" id="PTHR35604">
    <property type="entry name" value="TRANSPOSASE INSH FOR INSERTION SEQUENCE ELEMENT IS5A-RELATED"/>
    <property type="match status" value="1"/>
</dbReference>
<reference evidence="8 9" key="1">
    <citation type="submission" date="2019-03" db="EMBL/GenBank/DDBJ databases">
        <title>Freshwater and sediment microbial communities from various areas in North America, analyzing microbe dynamics in response to fracking.</title>
        <authorList>
            <person name="Lamendella R."/>
        </authorList>
    </citation>
    <scope>NUCLEOTIDE SEQUENCE [LARGE SCALE GENOMIC DNA]</scope>
    <source>
        <strain evidence="8 9">74A</strain>
    </source>
</reference>
<dbReference type="InterPro" id="IPR047959">
    <property type="entry name" value="Transpos_IS5"/>
</dbReference>
<evidence type="ECO:0000259" key="7">
    <source>
        <dbReference type="Pfam" id="PF05598"/>
    </source>
</evidence>
<evidence type="ECO:0000256" key="3">
    <source>
        <dbReference type="ARBA" id="ARBA00022578"/>
    </source>
</evidence>
<organism evidence="8 9">
    <name type="scientific">Shewanella fodinae</name>
    <dbReference type="NCBI Taxonomy" id="552357"/>
    <lineage>
        <taxon>Bacteria</taxon>
        <taxon>Pseudomonadati</taxon>
        <taxon>Pseudomonadota</taxon>
        <taxon>Gammaproteobacteria</taxon>
        <taxon>Alteromonadales</taxon>
        <taxon>Shewanellaceae</taxon>
        <taxon>Shewanella</taxon>
    </lineage>
</organism>
<dbReference type="GO" id="GO:0004803">
    <property type="term" value="F:transposase activity"/>
    <property type="evidence" value="ECO:0007669"/>
    <property type="project" value="InterPro"/>
</dbReference>
<dbReference type="InterPro" id="IPR002559">
    <property type="entry name" value="Transposase_11"/>
</dbReference>
<evidence type="ECO:0000256" key="5">
    <source>
        <dbReference type="ARBA" id="ARBA00023172"/>
    </source>
</evidence>
<sequence>MDAILPWAKLLTVIELVYPKAGNDRRPYPLETLLRIHCLQHWYNLSDGAMEDTLYEIASMRLFAHLSLDSAMPDRTTIMNFHHLLEQHKLAREIFSTINQWLSECSVMMLQGTLMDTTIIKVPSSTQNRQNQHDSDMSQTQKGNEWHFGIKARIGVDAKSGLTHSLVTTSANAHDLSQLDNLQHSEAPVRLCKSPL</sequence>